<dbReference type="RefSeq" id="XP_044561364.1">
    <property type="nucleotide sequence ID" value="XM_044707977.1"/>
</dbReference>
<dbReference type="EMBL" id="VFQX01000038">
    <property type="protein sequence ID" value="KAF0976361.1"/>
    <property type="molecule type" value="Genomic_DNA"/>
</dbReference>
<dbReference type="GeneID" id="68111768"/>
<dbReference type="OMA" id="MANINMS"/>
<name>A0A6A5BQ55_NAEFO</name>
<dbReference type="InterPro" id="IPR056651">
    <property type="entry name" value="GlfB-like_C"/>
</dbReference>
<reference evidence="2 4" key="1">
    <citation type="journal article" date="2019" name="Sci. Rep.">
        <title>Nanopore sequencing improves the draft genome of the human pathogenic amoeba Naegleria fowleri.</title>
        <authorList>
            <person name="Liechti N."/>
            <person name="Schurch N."/>
            <person name="Bruggmann R."/>
            <person name="Wittwer M."/>
        </authorList>
    </citation>
    <scope>NUCLEOTIDE SEQUENCE [LARGE SCALE GENOMIC DNA]</scope>
    <source>
        <strain evidence="2 4">ATCC 30894</strain>
    </source>
</reference>
<evidence type="ECO:0000313" key="2">
    <source>
        <dbReference type="EMBL" id="KAF0976361.1"/>
    </source>
</evidence>
<evidence type="ECO:0000313" key="4">
    <source>
        <dbReference type="Proteomes" id="UP000444721"/>
    </source>
</evidence>
<accession>A0A6A5BQ55</accession>
<dbReference type="PANTHER" id="PTHR36127">
    <property type="entry name" value="EXPRESSED PROTEIN"/>
    <property type="match status" value="1"/>
</dbReference>
<gene>
    <name evidence="3" type="ORF">FDP41_004550</name>
    <name evidence="2" type="ORF">FDP41_004588</name>
</gene>
<dbReference type="EMBL" id="VFQX01000037">
    <property type="protein sequence ID" value="KAF0976651.1"/>
    <property type="molecule type" value="Genomic_DNA"/>
</dbReference>
<evidence type="ECO:0000259" key="1">
    <source>
        <dbReference type="Pfam" id="PF24929"/>
    </source>
</evidence>
<evidence type="ECO:0000313" key="3">
    <source>
        <dbReference type="EMBL" id="KAF0976651.1"/>
    </source>
</evidence>
<dbReference type="VEuPathDB" id="AmoebaDB:FDP41_004588"/>
<dbReference type="VEuPathDB" id="AmoebaDB:FDP41_004550"/>
<comment type="caution">
    <text evidence="2">The sequence shown here is derived from an EMBL/GenBank/DDBJ whole genome shotgun (WGS) entry which is preliminary data.</text>
</comment>
<dbReference type="AlphaFoldDB" id="A0A6A5BQ55"/>
<dbReference type="Pfam" id="PF24929">
    <property type="entry name" value="GlfB_C"/>
    <property type="match status" value="1"/>
</dbReference>
<protein>
    <recommendedName>
        <fullName evidence="1">Ras guanine nucleotide exchange factor glfB-like C-terminal domain-containing protein</fullName>
    </recommendedName>
</protein>
<feature type="domain" description="Ras guanine nucleotide exchange factor glfB-like C-terminal" evidence="1">
    <location>
        <begin position="7"/>
        <end position="237"/>
    </location>
</feature>
<dbReference type="VEuPathDB" id="AmoebaDB:NfTy_082740"/>
<sequence>MSVNMANVVEELTKVAQHKLESLPVSKDIPRLARKFTLFRFNKQDATMQEKNFTADKAKDKINIVLFELMHALCSEIGTQSTGGASQEIFDTEVNTNIPTTFDKYLLKYYGENHAIIKLLKCCNQSPVIAVLFHVRECLKNHGIEFKDCRGMWFLDFHTGKDYKTPVITQRRIEQVYSVSEDKSSLICKYKFEWEISIQFDTLNCDYITKIELKLKDLDYTGYTCPEKEKEESRKVFAKAFSGTVVDGLKIAVTGD</sequence>
<proteinExistence type="predicted"/>
<organism evidence="2 4">
    <name type="scientific">Naegleria fowleri</name>
    <name type="common">Brain eating amoeba</name>
    <dbReference type="NCBI Taxonomy" id="5763"/>
    <lineage>
        <taxon>Eukaryota</taxon>
        <taxon>Discoba</taxon>
        <taxon>Heterolobosea</taxon>
        <taxon>Tetramitia</taxon>
        <taxon>Eutetramitia</taxon>
        <taxon>Vahlkampfiidae</taxon>
        <taxon>Naegleria</taxon>
    </lineage>
</organism>
<dbReference type="Proteomes" id="UP000444721">
    <property type="component" value="Unassembled WGS sequence"/>
</dbReference>
<dbReference type="VEuPathDB" id="AmoebaDB:NF0129970"/>
<dbReference type="OrthoDB" id="10248706at2759"/>
<keyword evidence="4" id="KW-1185">Reference proteome</keyword>
<dbReference type="PANTHER" id="PTHR36127:SF1">
    <property type="entry name" value="COMM DOMAIN-CONTAINING PROTEIN"/>
    <property type="match status" value="1"/>
</dbReference>